<gene>
    <name evidence="2" type="ORF">AYI69_g5857</name>
</gene>
<evidence type="ECO:0000256" key="1">
    <source>
        <dbReference type="SAM" id="MobiDB-lite"/>
    </source>
</evidence>
<evidence type="ECO:0000313" key="2">
    <source>
        <dbReference type="EMBL" id="OMJ21342.1"/>
    </source>
</evidence>
<reference evidence="3" key="1">
    <citation type="submission" date="2017-01" db="EMBL/GenBank/DDBJ databases">
        <authorList>
            <person name="Wang Y."/>
            <person name="White M."/>
            <person name="Kvist S."/>
            <person name="Moncalvo J.-M."/>
        </authorList>
    </citation>
    <scope>NUCLEOTIDE SEQUENCE [LARGE SCALE GENOMIC DNA]</scope>
    <source>
        <strain evidence="3">ID-206-W2</strain>
    </source>
</reference>
<dbReference type="AlphaFoldDB" id="A0A1R1Y303"/>
<dbReference type="Proteomes" id="UP000187429">
    <property type="component" value="Unassembled WGS sequence"/>
</dbReference>
<feature type="region of interest" description="Disordered" evidence="1">
    <location>
        <begin position="199"/>
        <end position="234"/>
    </location>
</feature>
<dbReference type="PANTHER" id="PTHR35617">
    <property type="entry name" value="PHAGE_INTEGRASE DOMAIN-CONTAINING PROTEIN"/>
    <property type="match status" value="1"/>
</dbReference>
<protein>
    <submittedName>
        <fullName evidence="2">Uncharacterized protein</fullName>
    </submittedName>
</protein>
<organism evidence="2 3">
    <name type="scientific">Smittium culicis</name>
    <dbReference type="NCBI Taxonomy" id="133412"/>
    <lineage>
        <taxon>Eukaryota</taxon>
        <taxon>Fungi</taxon>
        <taxon>Fungi incertae sedis</taxon>
        <taxon>Zoopagomycota</taxon>
        <taxon>Kickxellomycotina</taxon>
        <taxon>Harpellomycetes</taxon>
        <taxon>Harpellales</taxon>
        <taxon>Legeriomycetaceae</taxon>
        <taxon>Smittium</taxon>
    </lineage>
</organism>
<dbReference type="EMBL" id="LSSM01002536">
    <property type="protein sequence ID" value="OMJ21342.1"/>
    <property type="molecule type" value="Genomic_DNA"/>
</dbReference>
<accession>A0A1R1Y303</accession>
<proteinExistence type="predicted"/>
<feature type="compositionally biased region" description="Polar residues" evidence="1">
    <location>
        <begin position="199"/>
        <end position="214"/>
    </location>
</feature>
<dbReference type="OrthoDB" id="2288922at2759"/>
<dbReference type="PANTHER" id="PTHR35617:SF3">
    <property type="entry name" value="CORE-BINDING (CB) DOMAIN-CONTAINING PROTEIN"/>
    <property type="match status" value="1"/>
</dbReference>
<comment type="caution">
    <text evidence="2">The sequence shown here is derived from an EMBL/GenBank/DDBJ whole genome shotgun (WGS) entry which is preliminary data.</text>
</comment>
<name>A0A1R1Y303_9FUNG</name>
<keyword evidence="3" id="KW-1185">Reference proteome</keyword>
<sequence length="450" mass="50192">MSSETVISEAVIASILNAINDLTSKVDNLTVGKTAEPSLEDDQHISASIPATVLNVYPELESLIPSMSEDFYRTMLTDEEKKEAIYGCSKSSKVCYNPPPINEAAPGSVKKADAALYAIQSNPDLTLDDPVVDVLNVDLFASVINKKVPKYYSWYPDRQSVGQNALRYNWSSSPEGETRADYDDSNYAGMDISNLVSGHANTIDLPTTNSTSNRGGPRPEKRKVPAHQEQGLDSNCVENQRSALEEKGVSNAAIELILNSQRSVRRRSTYYPIQQKYKDWHRTRYRNSAISVMSVVNYLAEIYTESKLSVNTIKMYKSAICQLAPNPQSISENDCLRRLIVALEETSITSFIRPSMDISPIIEHFRKIGDNEKLDIKNLTSKTCWLLAVCGFMRASDIHRIDDAQTTTIDGTLKLVIVAPKEKRKGRPIIRPCEISCHADKLLCPVEAYR</sequence>
<feature type="non-terminal residue" evidence="2">
    <location>
        <position position="450"/>
    </location>
</feature>
<evidence type="ECO:0000313" key="3">
    <source>
        <dbReference type="Proteomes" id="UP000187429"/>
    </source>
</evidence>